<dbReference type="SUPFAM" id="SSF50249">
    <property type="entry name" value="Nucleic acid-binding proteins"/>
    <property type="match status" value="1"/>
</dbReference>
<keyword evidence="5" id="KW-0234">DNA repair</keyword>
<keyword evidence="3 5" id="KW-0347">Helicase</keyword>
<feature type="domain" description="DNA helicase Pif1-like 2B" evidence="9">
    <location>
        <begin position="190"/>
        <end position="236"/>
    </location>
</feature>
<evidence type="ECO:0000259" key="7">
    <source>
        <dbReference type="Pfam" id="PF02689"/>
    </source>
</evidence>
<dbReference type="GO" id="GO:0006310">
    <property type="term" value="P:DNA recombination"/>
    <property type="evidence" value="ECO:0007669"/>
    <property type="project" value="UniProtKB-KW"/>
</dbReference>
<evidence type="ECO:0000256" key="3">
    <source>
        <dbReference type="ARBA" id="ARBA00022806"/>
    </source>
</evidence>
<dbReference type="InterPro" id="IPR003840">
    <property type="entry name" value="DNA_helicase_dom"/>
</dbReference>
<dbReference type="InterPro" id="IPR010285">
    <property type="entry name" value="DNA_helicase_pif1-like_DEAD"/>
</dbReference>
<dbReference type="Gene3D" id="2.40.50.140">
    <property type="entry name" value="Nucleic acid-binding proteins"/>
    <property type="match status" value="1"/>
</dbReference>
<dbReference type="PANTHER" id="PTHR10492:SF96">
    <property type="entry name" value="ATP-DEPENDENT DNA HELICASE"/>
    <property type="match status" value="1"/>
</dbReference>
<feature type="region of interest" description="Disordered" evidence="6">
    <location>
        <begin position="722"/>
        <end position="741"/>
    </location>
</feature>
<dbReference type="EMBL" id="NBSK02000004">
    <property type="protein sequence ID" value="KAJ0214386.1"/>
    <property type="molecule type" value="Genomic_DNA"/>
</dbReference>
<evidence type="ECO:0000259" key="8">
    <source>
        <dbReference type="Pfam" id="PF05970"/>
    </source>
</evidence>
<evidence type="ECO:0000256" key="2">
    <source>
        <dbReference type="ARBA" id="ARBA00022801"/>
    </source>
</evidence>
<dbReference type="InterPro" id="IPR049163">
    <property type="entry name" value="Pif1-like_2B_dom"/>
</dbReference>
<evidence type="ECO:0000256" key="4">
    <source>
        <dbReference type="ARBA" id="ARBA00022840"/>
    </source>
</evidence>
<dbReference type="Pfam" id="PF02689">
    <property type="entry name" value="Herpes_Helicase"/>
    <property type="match status" value="1"/>
</dbReference>
<evidence type="ECO:0000256" key="5">
    <source>
        <dbReference type="RuleBase" id="RU363044"/>
    </source>
</evidence>
<dbReference type="AlphaFoldDB" id="A0A9R1XIJ2"/>
<dbReference type="CDD" id="cd04481">
    <property type="entry name" value="RPA1_DBD_B_like"/>
    <property type="match status" value="1"/>
</dbReference>
<protein>
    <recommendedName>
        <fullName evidence="5">ATP-dependent DNA helicase</fullName>
        <ecNumber evidence="5">5.6.2.3</ecNumber>
    </recommendedName>
</protein>
<keyword evidence="4 5" id="KW-0067">ATP-binding</keyword>
<proteinExistence type="inferred from homology"/>
<dbReference type="SUPFAM" id="SSF52540">
    <property type="entry name" value="P-loop containing nucleoside triphosphate hydrolases"/>
    <property type="match status" value="1"/>
</dbReference>
<comment type="catalytic activity">
    <reaction evidence="5">
        <text>ATP + H2O = ADP + phosphate + H(+)</text>
        <dbReference type="Rhea" id="RHEA:13065"/>
        <dbReference type="ChEBI" id="CHEBI:15377"/>
        <dbReference type="ChEBI" id="CHEBI:15378"/>
        <dbReference type="ChEBI" id="CHEBI:30616"/>
        <dbReference type="ChEBI" id="CHEBI:43474"/>
        <dbReference type="ChEBI" id="CHEBI:456216"/>
        <dbReference type="EC" id="5.6.2.3"/>
    </reaction>
</comment>
<keyword evidence="2 5" id="KW-0378">Hydrolase</keyword>
<gene>
    <name evidence="10" type="ORF">LSAT_V11C400164520</name>
</gene>
<comment type="similarity">
    <text evidence="5">Belongs to the helicase family.</text>
</comment>
<dbReference type="GO" id="GO:0043139">
    <property type="term" value="F:5'-3' DNA helicase activity"/>
    <property type="evidence" value="ECO:0007669"/>
    <property type="project" value="UniProtKB-EC"/>
</dbReference>
<dbReference type="GO" id="GO:0006281">
    <property type="term" value="P:DNA repair"/>
    <property type="evidence" value="ECO:0007669"/>
    <property type="project" value="UniProtKB-KW"/>
</dbReference>
<sequence length="741" mass="84154">MNDSHFFGGMSMLLGGDFRQTLPDQPKSRKSDIISFTLPNSYLWSSFTVFRLHHNMRLSDTGTSVDSTRLTSEFASWLLDIGDGKIGTPEKEDPHSTRIIHIPGMFLIDSKDQGLAALIDFVYGSELLTNTSPQEFSARAIISPKNETAERVNTLILSKTQGQEVVYNSYDSIKSPTRDALDLDTLYPQDYLNNLDFSGVPTHKLVLKLNTPIMLLRNINQREGMCNGTRLVITQLLPSVIEASILTGTCIGKRVYIPRIKFIHNSPDLPFIFTRKQFPVKVCYAMTINKSQGQSLKKVGLFLENSVFKHGQLYVALSRATSPDSIKILLQQEEDLPMNSTKNVVFKDLLVKVEMRETNQQFFYASTQVMPDMDRISNLYFGALGKPLEIRVLRKWTSNFRKKDTWFIIVDKHGDAIQLLEQKKDETTIESKLLLNECYHITDYTCTTPDKYQKILDHTVHINIGEASTIEQIFDCPSLPKVWFRFQLHFIGVLINIRERKKKNKEPFMAMTLADANAEEITILLWKECIDSPTKFDRNVIMSNPNTSVIALTNVKATMYNGSLTLTSSMATYLYINPPISETETLLQRFGTEFRPRLSPTAVTTTLQHLKNSNYSDIETLHSKIVGTMFLAIPVQNQHTKREMGGSLQSFSCCHRQHRLNDNFYATSEELINCNLSQPRDILPPTLERCKGSTKNWFIQCTNLSATNNIRFIITSTSETGNREPKVVIPSNTPVTPMTTT</sequence>
<dbReference type="Pfam" id="PF05970">
    <property type="entry name" value="PIF1"/>
    <property type="match status" value="1"/>
</dbReference>
<feature type="domain" description="DNA helicase Pif1-like DEAD-box helicase" evidence="8">
    <location>
        <begin position="4"/>
        <end position="90"/>
    </location>
</feature>
<dbReference type="GO" id="GO:0000723">
    <property type="term" value="P:telomere maintenance"/>
    <property type="evidence" value="ECO:0007669"/>
    <property type="project" value="InterPro"/>
</dbReference>
<keyword evidence="5" id="KW-0227">DNA damage</keyword>
<dbReference type="CDD" id="cd18809">
    <property type="entry name" value="SF1_C_RecD"/>
    <property type="match status" value="1"/>
</dbReference>
<dbReference type="PANTHER" id="PTHR10492">
    <property type="match status" value="1"/>
</dbReference>
<feature type="compositionally biased region" description="Polar residues" evidence="6">
    <location>
        <begin position="730"/>
        <end position="741"/>
    </location>
</feature>
<evidence type="ECO:0000256" key="6">
    <source>
        <dbReference type="SAM" id="MobiDB-lite"/>
    </source>
</evidence>
<dbReference type="GO" id="GO:0005524">
    <property type="term" value="F:ATP binding"/>
    <property type="evidence" value="ECO:0007669"/>
    <property type="project" value="UniProtKB-KW"/>
</dbReference>
<accession>A0A9R1XIJ2</accession>
<dbReference type="InterPro" id="IPR012340">
    <property type="entry name" value="NA-bd_OB-fold"/>
</dbReference>
<feature type="domain" description="DNA replication helicase" evidence="7">
    <location>
        <begin position="283"/>
        <end position="328"/>
    </location>
</feature>
<evidence type="ECO:0000313" key="11">
    <source>
        <dbReference type="Proteomes" id="UP000235145"/>
    </source>
</evidence>
<evidence type="ECO:0000313" key="10">
    <source>
        <dbReference type="EMBL" id="KAJ0214386.1"/>
    </source>
</evidence>
<reference evidence="10 11" key="1">
    <citation type="journal article" date="2017" name="Nat. Commun.">
        <title>Genome assembly with in vitro proximity ligation data and whole-genome triplication in lettuce.</title>
        <authorList>
            <person name="Reyes-Chin-Wo S."/>
            <person name="Wang Z."/>
            <person name="Yang X."/>
            <person name="Kozik A."/>
            <person name="Arikit S."/>
            <person name="Song C."/>
            <person name="Xia L."/>
            <person name="Froenicke L."/>
            <person name="Lavelle D.O."/>
            <person name="Truco M.J."/>
            <person name="Xia R."/>
            <person name="Zhu S."/>
            <person name="Xu C."/>
            <person name="Xu H."/>
            <person name="Xu X."/>
            <person name="Cox K."/>
            <person name="Korf I."/>
            <person name="Meyers B.C."/>
            <person name="Michelmore R.W."/>
        </authorList>
    </citation>
    <scope>NUCLEOTIDE SEQUENCE [LARGE SCALE GENOMIC DNA]</scope>
    <source>
        <strain evidence="11">cv. Salinas</strain>
        <tissue evidence="10">Seedlings</tissue>
    </source>
</reference>
<comment type="caution">
    <text evidence="10">The sequence shown here is derived from an EMBL/GenBank/DDBJ whole genome shotgun (WGS) entry which is preliminary data.</text>
</comment>
<dbReference type="Proteomes" id="UP000235145">
    <property type="component" value="Unassembled WGS sequence"/>
</dbReference>
<evidence type="ECO:0000256" key="1">
    <source>
        <dbReference type="ARBA" id="ARBA00022741"/>
    </source>
</evidence>
<organism evidence="10 11">
    <name type="scientific">Lactuca sativa</name>
    <name type="common">Garden lettuce</name>
    <dbReference type="NCBI Taxonomy" id="4236"/>
    <lineage>
        <taxon>Eukaryota</taxon>
        <taxon>Viridiplantae</taxon>
        <taxon>Streptophyta</taxon>
        <taxon>Embryophyta</taxon>
        <taxon>Tracheophyta</taxon>
        <taxon>Spermatophyta</taxon>
        <taxon>Magnoliopsida</taxon>
        <taxon>eudicotyledons</taxon>
        <taxon>Gunneridae</taxon>
        <taxon>Pentapetalae</taxon>
        <taxon>asterids</taxon>
        <taxon>campanulids</taxon>
        <taxon>Asterales</taxon>
        <taxon>Asteraceae</taxon>
        <taxon>Cichorioideae</taxon>
        <taxon>Cichorieae</taxon>
        <taxon>Lactucinae</taxon>
        <taxon>Lactuca</taxon>
    </lineage>
</organism>
<keyword evidence="1 5" id="KW-0547">Nucleotide-binding</keyword>
<comment type="cofactor">
    <cofactor evidence="5">
        <name>Mg(2+)</name>
        <dbReference type="ChEBI" id="CHEBI:18420"/>
    </cofactor>
</comment>
<evidence type="ECO:0000259" key="9">
    <source>
        <dbReference type="Pfam" id="PF21530"/>
    </source>
</evidence>
<dbReference type="InterPro" id="IPR027417">
    <property type="entry name" value="P-loop_NTPase"/>
</dbReference>
<dbReference type="Gene3D" id="3.40.50.300">
    <property type="entry name" value="P-loop containing nucleotide triphosphate hydrolases"/>
    <property type="match status" value="1"/>
</dbReference>
<dbReference type="EC" id="5.6.2.3" evidence="5"/>
<dbReference type="GO" id="GO:0016787">
    <property type="term" value="F:hydrolase activity"/>
    <property type="evidence" value="ECO:0007669"/>
    <property type="project" value="UniProtKB-KW"/>
</dbReference>
<dbReference type="Pfam" id="PF21530">
    <property type="entry name" value="Pif1_2B_dom"/>
    <property type="match status" value="1"/>
</dbReference>
<name>A0A9R1XIJ2_LACSA</name>
<keyword evidence="5" id="KW-0233">DNA recombination</keyword>
<keyword evidence="11" id="KW-1185">Reference proteome</keyword>